<name>A0A518HUF9_9BACT</name>
<dbReference type="KEGG" id="snep:Enr13x_43320"/>
<dbReference type="PANTHER" id="PTHR46211">
    <property type="entry name" value="GLYCEROPHOSPHORYL DIESTER PHOSPHODIESTERASE"/>
    <property type="match status" value="1"/>
</dbReference>
<proteinExistence type="inferred from homology"/>
<sequence length="616" mass="69432" precursor="true">MFYRVLPLLLVLTSHLAAAELQRIRVNDEGTGFVRAESGSPFVPWGFNYDHEGDGQLLEDYWDDQWPTIESAFVEMKTLGANVVRIHLQFGRFMESPAEPRQDSLDQLTRLIQLAEQTGLYLDLTGLGCYHKQDVPEWYDRLSEEDRWSAQAVFWGAVAETCSASPAIFCYDLMNEPVVPGGDKQRDDWLGPGFAGKHFVQFIALDRKNRNRTDVAREWIRLLVSSIRQHDKQHLVTVGLVPWSLDRPGMTSGFDPELIADDLDFIAMHIYPESGKLAEAIETVKGFAAVGKPVVIEETFTLKCGADELEQFIDQSRPHATGWIGFYWGKTPDEIRPAKTIPEALTLSWLELFQKKRDEIVGHTEPFLDNGVTAHRGNSGRFPENTMPAFQSGIDLGVDWIELDILRTQDGRLVVIHDQTTNRVGDQDRVVAETTYEQLSKIDVATDFRKRTGKSIDECPPQRLPLLKDVLQLVMTQYRTRVSIQPKMDCVADAVALVNKMHAVRWVGFNDGNLDYMAHVKRLAPTIPVFWDRGKQTNIDDDIAIAKQHGFEALVVHHAGITSAKVQKIKAAGIAVGAWTVNDPDTMKRLLKLGVQRIYTDHPRLLLSLIADGPVD</sequence>
<feature type="chain" id="PRO_5021815775" evidence="4">
    <location>
        <begin position="20"/>
        <end position="616"/>
    </location>
</feature>
<dbReference type="InterPro" id="IPR030395">
    <property type="entry name" value="GP_PDE_dom"/>
</dbReference>
<evidence type="ECO:0000256" key="4">
    <source>
        <dbReference type="SAM" id="SignalP"/>
    </source>
</evidence>
<dbReference type="Gene3D" id="3.20.20.80">
    <property type="entry name" value="Glycosidases"/>
    <property type="match status" value="1"/>
</dbReference>
<dbReference type="SUPFAM" id="SSF51445">
    <property type="entry name" value="(Trans)glycosidases"/>
    <property type="match status" value="1"/>
</dbReference>
<dbReference type="EC" id="3.1.4.46" evidence="6"/>
<comment type="similarity">
    <text evidence="3">Belongs to the glycosyl hydrolase 5 (cellulase A) family.</text>
</comment>
<dbReference type="InterPro" id="IPR001547">
    <property type="entry name" value="Glyco_hydro_5"/>
</dbReference>
<dbReference type="OrthoDB" id="240436at2"/>
<dbReference type="GO" id="GO:0008889">
    <property type="term" value="F:glycerophosphodiester phosphodiesterase activity"/>
    <property type="evidence" value="ECO:0007669"/>
    <property type="project" value="UniProtKB-EC"/>
</dbReference>
<dbReference type="InterPro" id="IPR017853">
    <property type="entry name" value="GH"/>
</dbReference>
<dbReference type="EMBL" id="CP037423">
    <property type="protein sequence ID" value="QDV44466.1"/>
    <property type="molecule type" value="Genomic_DNA"/>
</dbReference>
<keyword evidence="1 3" id="KW-0378">Hydrolase</keyword>
<evidence type="ECO:0000313" key="7">
    <source>
        <dbReference type="Proteomes" id="UP000319004"/>
    </source>
</evidence>
<evidence type="ECO:0000313" key="6">
    <source>
        <dbReference type="EMBL" id="QDV44466.1"/>
    </source>
</evidence>
<feature type="domain" description="GP-PDE" evidence="5">
    <location>
        <begin position="370"/>
        <end position="610"/>
    </location>
</feature>
<dbReference type="SUPFAM" id="SSF51695">
    <property type="entry name" value="PLC-like phosphodiesterases"/>
    <property type="match status" value="1"/>
</dbReference>
<dbReference type="Pfam" id="PF03009">
    <property type="entry name" value="GDPD"/>
    <property type="match status" value="1"/>
</dbReference>
<dbReference type="Gene3D" id="3.20.20.190">
    <property type="entry name" value="Phosphatidylinositol (PI) phosphodiesterase"/>
    <property type="match status" value="1"/>
</dbReference>
<reference evidence="6 7" key="1">
    <citation type="submission" date="2019-03" db="EMBL/GenBank/DDBJ databases">
        <title>Deep-cultivation of Planctomycetes and their phenomic and genomic characterization uncovers novel biology.</title>
        <authorList>
            <person name="Wiegand S."/>
            <person name="Jogler M."/>
            <person name="Boedeker C."/>
            <person name="Pinto D."/>
            <person name="Vollmers J."/>
            <person name="Rivas-Marin E."/>
            <person name="Kohn T."/>
            <person name="Peeters S.H."/>
            <person name="Heuer A."/>
            <person name="Rast P."/>
            <person name="Oberbeckmann S."/>
            <person name="Bunk B."/>
            <person name="Jeske O."/>
            <person name="Meyerdierks A."/>
            <person name="Storesund J.E."/>
            <person name="Kallscheuer N."/>
            <person name="Luecker S."/>
            <person name="Lage O.M."/>
            <person name="Pohl T."/>
            <person name="Merkel B.J."/>
            <person name="Hornburger P."/>
            <person name="Mueller R.-W."/>
            <person name="Bruemmer F."/>
            <person name="Labrenz M."/>
            <person name="Spormann A.M."/>
            <person name="Op den Camp H."/>
            <person name="Overmann J."/>
            <person name="Amann R."/>
            <person name="Jetten M.S.M."/>
            <person name="Mascher T."/>
            <person name="Medema M.H."/>
            <person name="Devos D.P."/>
            <person name="Kaster A.-K."/>
            <person name="Ovreas L."/>
            <person name="Rohde M."/>
            <person name="Galperin M.Y."/>
            <person name="Jogler C."/>
        </authorList>
    </citation>
    <scope>NUCLEOTIDE SEQUENCE [LARGE SCALE GENOMIC DNA]</scope>
    <source>
        <strain evidence="6 7">Enr13</strain>
    </source>
</reference>
<keyword evidence="4" id="KW-0732">Signal</keyword>
<evidence type="ECO:0000256" key="1">
    <source>
        <dbReference type="ARBA" id="ARBA00022801"/>
    </source>
</evidence>
<dbReference type="RefSeq" id="WP_145388804.1">
    <property type="nucleotide sequence ID" value="NZ_CP037423.1"/>
</dbReference>
<organism evidence="6 7">
    <name type="scientific">Stieleria neptunia</name>
    <dbReference type="NCBI Taxonomy" id="2527979"/>
    <lineage>
        <taxon>Bacteria</taxon>
        <taxon>Pseudomonadati</taxon>
        <taxon>Planctomycetota</taxon>
        <taxon>Planctomycetia</taxon>
        <taxon>Pirellulales</taxon>
        <taxon>Pirellulaceae</taxon>
        <taxon>Stieleria</taxon>
    </lineage>
</organism>
<evidence type="ECO:0000256" key="2">
    <source>
        <dbReference type="ARBA" id="ARBA00023295"/>
    </source>
</evidence>
<evidence type="ECO:0000259" key="5">
    <source>
        <dbReference type="PROSITE" id="PS51704"/>
    </source>
</evidence>
<dbReference type="AlphaFoldDB" id="A0A518HUF9"/>
<dbReference type="GO" id="GO:0004553">
    <property type="term" value="F:hydrolase activity, hydrolyzing O-glycosyl compounds"/>
    <property type="evidence" value="ECO:0007669"/>
    <property type="project" value="InterPro"/>
</dbReference>
<keyword evidence="7" id="KW-1185">Reference proteome</keyword>
<evidence type="ECO:0000256" key="3">
    <source>
        <dbReference type="RuleBase" id="RU361153"/>
    </source>
</evidence>
<dbReference type="GO" id="GO:0006629">
    <property type="term" value="P:lipid metabolic process"/>
    <property type="evidence" value="ECO:0007669"/>
    <property type="project" value="InterPro"/>
</dbReference>
<keyword evidence="2 3" id="KW-0326">Glycosidase</keyword>
<dbReference type="GO" id="GO:0000272">
    <property type="term" value="P:polysaccharide catabolic process"/>
    <property type="evidence" value="ECO:0007669"/>
    <property type="project" value="InterPro"/>
</dbReference>
<gene>
    <name evidence="6" type="primary">ugpQ_2</name>
    <name evidence="6" type="ORF">Enr13x_43320</name>
</gene>
<accession>A0A518HUF9</accession>
<dbReference type="Proteomes" id="UP000319004">
    <property type="component" value="Chromosome"/>
</dbReference>
<dbReference type="PROSITE" id="PS51704">
    <property type="entry name" value="GP_PDE"/>
    <property type="match status" value="1"/>
</dbReference>
<feature type="signal peptide" evidence="4">
    <location>
        <begin position="1"/>
        <end position="19"/>
    </location>
</feature>
<dbReference type="InterPro" id="IPR017946">
    <property type="entry name" value="PLC-like_Pdiesterase_TIM-brl"/>
</dbReference>
<dbReference type="Pfam" id="PF00150">
    <property type="entry name" value="Cellulase"/>
    <property type="match status" value="1"/>
</dbReference>
<dbReference type="PANTHER" id="PTHR46211:SF14">
    <property type="entry name" value="GLYCEROPHOSPHODIESTER PHOSPHODIESTERASE"/>
    <property type="match status" value="1"/>
</dbReference>
<protein>
    <submittedName>
        <fullName evidence="6">Glycerophosphoryl diester phosphodiesterase</fullName>
        <ecNumber evidence="6">3.1.4.46</ecNumber>
    </submittedName>
</protein>